<dbReference type="RefSeq" id="WP_031565287.1">
    <property type="nucleotide sequence ID" value="NZ_CAAAIS010000013.1"/>
</dbReference>
<dbReference type="Pfam" id="PF05036">
    <property type="entry name" value="SPOR"/>
    <property type="match status" value="1"/>
</dbReference>
<reference evidence="2 3" key="1">
    <citation type="submission" date="2018-06" db="EMBL/GenBank/DDBJ databases">
        <authorList>
            <consortium name="Pathogen Informatics"/>
            <person name="Doyle S."/>
        </authorList>
    </citation>
    <scope>NUCLEOTIDE SEQUENCE [LARGE SCALE GENOMIC DNA]</scope>
    <source>
        <strain evidence="2 3">NCTC11532</strain>
    </source>
</reference>
<dbReference type="Gene3D" id="3.30.70.1070">
    <property type="entry name" value="Sporulation related repeat"/>
    <property type="match status" value="1"/>
</dbReference>
<evidence type="ECO:0000313" key="2">
    <source>
        <dbReference type="EMBL" id="STY29583.1"/>
    </source>
</evidence>
<accession>A0A378LS27</accession>
<evidence type="ECO:0000259" key="1">
    <source>
        <dbReference type="Pfam" id="PF05036"/>
    </source>
</evidence>
<dbReference type="InterPro" id="IPR007730">
    <property type="entry name" value="SPOR-like_dom"/>
</dbReference>
<protein>
    <recommendedName>
        <fullName evidence="1">SPOR domain-containing protein</fullName>
    </recommendedName>
</protein>
<dbReference type="AlphaFoldDB" id="A0A378LS27"/>
<dbReference type="Proteomes" id="UP000255297">
    <property type="component" value="Unassembled WGS sequence"/>
</dbReference>
<gene>
    <name evidence="2" type="ORF">NCTC11532_01777</name>
</gene>
<name>A0A378LS27_9GAMM</name>
<dbReference type="PROSITE" id="PS51257">
    <property type="entry name" value="PROKAR_LIPOPROTEIN"/>
    <property type="match status" value="1"/>
</dbReference>
<keyword evidence="3" id="KW-1185">Reference proteome</keyword>
<evidence type="ECO:0000313" key="3">
    <source>
        <dbReference type="Proteomes" id="UP000255297"/>
    </source>
</evidence>
<dbReference type="EMBL" id="UGPB01000001">
    <property type="protein sequence ID" value="STY29583.1"/>
    <property type="molecule type" value="Genomic_DNA"/>
</dbReference>
<organism evidence="2 3">
    <name type="scientific">Legionella wadsworthii</name>
    <dbReference type="NCBI Taxonomy" id="28088"/>
    <lineage>
        <taxon>Bacteria</taxon>
        <taxon>Pseudomonadati</taxon>
        <taxon>Pseudomonadota</taxon>
        <taxon>Gammaproteobacteria</taxon>
        <taxon>Legionellales</taxon>
        <taxon>Legionellaceae</taxon>
        <taxon>Legionella</taxon>
    </lineage>
</organism>
<feature type="domain" description="SPOR" evidence="1">
    <location>
        <begin position="111"/>
        <end position="167"/>
    </location>
</feature>
<sequence>MNNNKINLSLVVLCALTLSSCNTDSEYINYPTYSYSSINQPYNINSYNMVSTDYKYNSDYQYREKQEVRVPDSYYVGEYHSPVSFKDRDQTWVNSQNPQGYTIELTEGERASQVAQVLYKAPKNDRMAQVKYDRDGKTRYKGVYGTYKSAEEAQKALNSLPAEIKGGASVINWSSVQQ</sequence>
<dbReference type="GO" id="GO:0042834">
    <property type="term" value="F:peptidoglycan binding"/>
    <property type="evidence" value="ECO:0007669"/>
    <property type="project" value="InterPro"/>
</dbReference>
<proteinExistence type="predicted"/>
<dbReference type="InterPro" id="IPR036680">
    <property type="entry name" value="SPOR-like_sf"/>
</dbReference>
<dbReference type="OrthoDB" id="5653957at2"/>